<evidence type="ECO:0000256" key="1">
    <source>
        <dbReference type="ARBA" id="ARBA00023002"/>
    </source>
</evidence>
<feature type="domain" description="Prephenate/arogenate dehydrogenase" evidence="2">
    <location>
        <begin position="4"/>
        <end position="267"/>
    </location>
</feature>
<proteinExistence type="predicted"/>
<keyword evidence="4" id="KW-1185">Reference proteome</keyword>
<accession>A0A2I7N5B4</accession>
<dbReference type="KEGG" id="nba:CUN60_04890"/>
<evidence type="ECO:0000313" key="4">
    <source>
        <dbReference type="Proteomes" id="UP000236655"/>
    </source>
</evidence>
<dbReference type="InterPro" id="IPR008927">
    <property type="entry name" value="6-PGluconate_DH-like_C_sf"/>
</dbReference>
<dbReference type="InterPro" id="IPR050812">
    <property type="entry name" value="Preph/Arog_dehydrog"/>
</dbReference>
<dbReference type="AlphaFoldDB" id="A0A2I7N5B4"/>
<dbReference type="Gene3D" id="3.40.50.720">
    <property type="entry name" value="NAD(P)-binding Rossmann-like Domain"/>
    <property type="match status" value="1"/>
</dbReference>
<dbReference type="InterPro" id="IPR036291">
    <property type="entry name" value="NAD(P)-bd_dom_sf"/>
</dbReference>
<dbReference type="PANTHER" id="PTHR21363">
    <property type="entry name" value="PREPHENATE DEHYDROGENASE"/>
    <property type="match status" value="1"/>
</dbReference>
<dbReference type="GO" id="GO:0006571">
    <property type="term" value="P:tyrosine biosynthetic process"/>
    <property type="evidence" value="ECO:0007669"/>
    <property type="project" value="InterPro"/>
</dbReference>
<keyword evidence="1" id="KW-0560">Oxidoreductase</keyword>
<dbReference type="InterPro" id="IPR046826">
    <property type="entry name" value="PDH_N"/>
</dbReference>
<evidence type="ECO:0000259" key="2">
    <source>
        <dbReference type="PROSITE" id="PS51176"/>
    </source>
</evidence>
<dbReference type="PROSITE" id="PS51176">
    <property type="entry name" value="PDH_ADH"/>
    <property type="match status" value="1"/>
</dbReference>
<dbReference type="GO" id="GO:0004665">
    <property type="term" value="F:prephenate dehydrogenase (NADP+) activity"/>
    <property type="evidence" value="ECO:0007669"/>
    <property type="project" value="InterPro"/>
</dbReference>
<dbReference type="GO" id="GO:0070403">
    <property type="term" value="F:NAD+ binding"/>
    <property type="evidence" value="ECO:0007669"/>
    <property type="project" value="InterPro"/>
</dbReference>
<evidence type="ECO:0000313" key="3">
    <source>
        <dbReference type="EMBL" id="AUR51654.1"/>
    </source>
</evidence>
<dbReference type="OrthoDB" id="6198144at2"/>
<sequence>MNKKNIVIIGGNGLMGKLFSRLFSQENHTINTIGKDDWQNASTILAKADWVIISVPIHITSEIIVKVAKQINQNCVLSDFTSIKSSPLLVMLREHIGPVIGLHPMFGPTINSTHNQVIIACDGRYPEKTAWVTDLLLKLGFTVKHLDATKHDQAMSFIQGIEHFLTFSLGTFLHHKNQHPESLMELASPIYMAKLLLMGRIFDQDAALYADIIMADNSRIELIREFSQWLNHWIDQLEQHNKENFIKEFKEASKWMDKFTSYSQEVSDGFLDIQLIESISIKD</sequence>
<dbReference type="SUPFAM" id="SSF48179">
    <property type="entry name" value="6-phosphogluconate dehydrogenase C-terminal domain-like"/>
    <property type="match status" value="1"/>
</dbReference>
<dbReference type="InterPro" id="IPR003099">
    <property type="entry name" value="Prephen_DH"/>
</dbReference>
<dbReference type="Proteomes" id="UP000236655">
    <property type="component" value="Chromosome"/>
</dbReference>
<organism evidence="3 4">
    <name type="scientific">Aquella oligotrophica</name>
    <dbReference type="NCBI Taxonomy" id="2067065"/>
    <lineage>
        <taxon>Bacteria</taxon>
        <taxon>Pseudomonadati</taxon>
        <taxon>Pseudomonadota</taxon>
        <taxon>Betaproteobacteria</taxon>
        <taxon>Neisseriales</taxon>
        <taxon>Neisseriaceae</taxon>
        <taxon>Aquella</taxon>
    </lineage>
</organism>
<dbReference type="SUPFAM" id="SSF51735">
    <property type="entry name" value="NAD(P)-binding Rossmann-fold domains"/>
    <property type="match status" value="1"/>
</dbReference>
<name>A0A2I7N5B4_9NEIS</name>
<dbReference type="GO" id="GO:0008977">
    <property type="term" value="F:prephenate dehydrogenase (NAD+) activity"/>
    <property type="evidence" value="ECO:0007669"/>
    <property type="project" value="InterPro"/>
</dbReference>
<dbReference type="EMBL" id="CP024847">
    <property type="protein sequence ID" value="AUR51654.1"/>
    <property type="molecule type" value="Genomic_DNA"/>
</dbReference>
<dbReference type="Gene3D" id="1.10.3660.10">
    <property type="entry name" value="6-phosphogluconate dehydrogenase C-terminal like domain"/>
    <property type="match status" value="1"/>
</dbReference>
<dbReference type="RefSeq" id="WP_102950953.1">
    <property type="nucleotide sequence ID" value="NZ_CP024847.1"/>
</dbReference>
<dbReference type="Pfam" id="PF20463">
    <property type="entry name" value="PDH_C"/>
    <property type="match status" value="1"/>
</dbReference>
<gene>
    <name evidence="3" type="ORF">CUN60_04890</name>
</gene>
<protein>
    <submittedName>
        <fullName evidence="3">Bifunctional chorismate mutase/prephenate dehydrogenase</fullName>
    </submittedName>
</protein>
<dbReference type="PANTHER" id="PTHR21363:SF0">
    <property type="entry name" value="PREPHENATE DEHYDROGENASE [NADP(+)]"/>
    <property type="match status" value="1"/>
</dbReference>
<reference evidence="4" key="1">
    <citation type="submission" date="2017-11" db="EMBL/GenBank/DDBJ databases">
        <authorList>
            <person name="Chan K.G."/>
            <person name="Lee L.S."/>
        </authorList>
    </citation>
    <scope>NUCLEOTIDE SEQUENCE [LARGE SCALE GENOMIC DNA]</scope>
    <source>
        <strain evidence="4">DSM 100970</strain>
    </source>
</reference>
<dbReference type="NCBIfam" id="NF008400">
    <property type="entry name" value="PRK11199.1"/>
    <property type="match status" value="1"/>
</dbReference>
<dbReference type="InterPro" id="IPR046825">
    <property type="entry name" value="PDH_C"/>
</dbReference>
<dbReference type="Pfam" id="PF02153">
    <property type="entry name" value="PDH_N"/>
    <property type="match status" value="1"/>
</dbReference>